<sequence>MKLDIKRCLLLPFVLIMGFSAIKAQDNKTYTLQELMDSATANSHLLAIKSWQVREKMSKLKEDGIKRYPAASLSGTYQYNFSLPDLVIPAGMIGSVPVGTGGTQLLPETDTKLKLGQRSTYNIELSAYQPLLEQAKIKTGLDIDRKEIELSEKEKTKLSRELKLAVQKLYYGILIAQKQQEEASARLELAKAKLLDAETALEAGKTIGVNIAGLKAQMAEEQQNVLKQNILIQDYKSELLNVTNINAGNINIAPVNPSIEPLATLESYHTGITTNPDMQIALLSRDKALLGIKAAKQSRLPDIGLIGGYYYQKGNPLLPGSSPYVGINLKWNIQDLFSGQQVLHQREAQLKQSEYNIAYQQQQLNVEVDKAYRKINQAAALMDVAGKAVQYRNEELKLQEDKQASGLDIKTSMAEVKASLAKAEADYYAARLSYLLAIAELKSLTGSL</sequence>
<evidence type="ECO:0000256" key="3">
    <source>
        <dbReference type="ARBA" id="ARBA00022448"/>
    </source>
</evidence>
<evidence type="ECO:0000313" key="10">
    <source>
        <dbReference type="EMBL" id="MVT08717.1"/>
    </source>
</evidence>
<accession>A0A7K1U2X1</accession>
<dbReference type="InterPro" id="IPR051906">
    <property type="entry name" value="TolC-like"/>
</dbReference>
<dbReference type="PANTHER" id="PTHR30026:SF20">
    <property type="entry name" value="OUTER MEMBRANE PROTEIN TOLC"/>
    <property type="match status" value="1"/>
</dbReference>
<evidence type="ECO:0000256" key="6">
    <source>
        <dbReference type="ARBA" id="ARBA00023136"/>
    </source>
</evidence>
<dbReference type="GO" id="GO:0009279">
    <property type="term" value="C:cell outer membrane"/>
    <property type="evidence" value="ECO:0007669"/>
    <property type="project" value="UniProtKB-SubCell"/>
</dbReference>
<feature type="coiled-coil region" evidence="8">
    <location>
        <begin position="141"/>
        <end position="200"/>
    </location>
</feature>
<feature type="chain" id="PRO_5029512609" evidence="9">
    <location>
        <begin position="25"/>
        <end position="448"/>
    </location>
</feature>
<dbReference type="GO" id="GO:0015562">
    <property type="term" value="F:efflux transmembrane transporter activity"/>
    <property type="evidence" value="ECO:0007669"/>
    <property type="project" value="InterPro"/>
</dbReference>
<dbReference type="AlphaFoldDB" id="A0A7K1U2X1"/>
<comment type="similarity">
    <text evidence="2">Belongs to the outer membrane factor (OMF) (TC 1.B.17) family.</text>
</comment>
<dbReference type="Proteomes" id="UP000461730">
    <property type="component" value="Unassembled WGS sequence"/>
</dbReference>
<keyword evidence="11" id="KW-1185">Reference proteome</keyword>
<evidence type="ECO:0000313" key="11">
    <source>
        <dbReference type="Proteomes" id="UP000461730"/>
    </source>
</evidence>
<dbReference type="SUPFAM" id="SSF56954">
    <property type="entry name" value="Outer membrane efflux proteins (OEP)"/>
    <property type="match status" value="1"/>
</dbReference>
<protein>
    <submittedName>
        <fullName evidence="10">TolC family protein</fullName>
    </submittedName>
</protein>
<evidence type="ECO:0000256" key="9">
    <source>
        <dbReference type="SAM" id="SignalP"/>
    </source>
</evidence>
<dbReference type="Pfam" id="PF02321">
    <property type="entry name" value="OEP"/>
    <property type="match status" value="1"/>
</dbReference>
<feature type="signal peptide" evidence="9">
    <location>
        <begin position="1"/>
        <end position="24"/>
    </location>
</feature>
<organism evidence="10 11">
    <name type="scientific">Chitinophaga tropicalis</name>
    <dbReference type="NCBI Taxonomy" id="2683588"/>
    <lineage>
        <taxon>Bacteria</taxon>
        <taxon>Pseudomonadati</taxon>
        <taxon>Bacteroidota</taxon>
        <taxon>Chitinophagia</taxon>
        <taxon>Chitinophagales</taxon>
        <taxon>Chitinophagaceae</taxon>
        <taxon>Chitinophaga</taxon>
    </lineage>
</organism>
<evidence type="ECO:0000256" key="4">
    <source>
        <dbReference type="ARBA" id="ARBA00022452"/>
    </source>
</evidence>
<dbReference type="GO" id="GO:0015288">
    <property type="term" value="F:porin activity"/>
    <property type="evidence" value="ECO:0007669"/>
    <property type="project" value="TreeGrafter"/>
</dbReference>
<evidence type="ECO:0000256" key="8">
    <source>
        <dbReference type="SAM" id="Coils"/>
    </source>
</evidence>
<evidence type="ECO:0000256" key="7">
    <source>
        <dbReference type="ARBA" id="ARBA00023237"/>
    </source>
</evidence>
<comment type="subcellular location">
    <subcellularLocation>
        <location evidence="1">Cell outer membrane</location>
    </subcellularLocation>
</comment>
<keyword evidence="4" id="KW-1134">Transmembrane beta strand</keyword>
<keyword evidence="5" id="KW-0812">Transmembrane</keyword>
<name>A0A7K1U2X1_9BACT</name>
<keyword evidence="9" id="KW-0732">Signal</keyword>
<comment type="caution">
    <text evidence="10">The sequence shown here is derived from an EMBL/GenBank/DDBJ whole genome shotgun (WGS) entry which is preliminary data.</text>
</comment>
<keyword evidence="3" id="KW-0813">Transport</keyword>
<keyword evidence="8" id="KW-0175">Coiled coil</keyword>
<dbReference type="GO" id="GO:1990281">
    <property type="term" value="C:efflux pump complex"/>
    <property type="evidence" value="ECO:0007669"/>
    <property type="project" value="TreeGrafter"/>
</dbReference>
<dbReference type="RefSeq" id="WP_157306145.1">
    <property type="nucleotide sequence ID" value="NZ_WRXN01000004.1"/>
</dbReference>
<dbReference type="Gene3D" id="1.20.1600.10">
    <property type="entry name" value="Outer membrane efflux proteins (OEP)"/>
    <property type="match status" value="1"/>
</dbReference>
<dbReference type="EMBL" id="WRXN01000004">
    <property type="protein sequence ID" value="MVT08717.1"/>
    <property type="molecule type" value="Genomic_DNA"/>
</dbReference>
<proteinExistence type="inferred from homology"/>
<evidence type="ECO:0000256" key="1">
    <source>
        <dbReference type="ARBA" id="ARBA00004442"/>
    </source>
</evidence>
<keyword evidence="7" id="KW-0998">Cell outer membrane</keyword>
<reference evidence="10 11" key="1">
    <citation type="submission" date="2019-12" db="EMBL/GenBank/DDBJ databases">
        <title>Chitinophaga sp. strain ysch24 (GDMCC 1.1355), whole genome shotgun sequence.</title>
        <authorList>
            <person name="Zhang X."/>
        </authorList>
    </citation>
    <scope>NUCLEOTIDE SEQUENCE [LARGE SCALE GENOMIC DNA]</scope>
    <source>
        <strain evidence="11">ysch24</strain>
    </source>
</reference>
<gene>
    <name evidence="10" type="ORF">GO493_10625</name>
</gene>
<evidence type="ECO:0000256" key="5">
    <source>
        <dbReference type="ARBA" id="ARBA00022692"/>
    </source>
</evidence>
<dbReference type="InterPro" id="IPR003423">
    <property type="entry name" value="OMP_efflux"/>
</dbReference>
<evidence type="ECO:0000256" key="2">
    <source>
        <dbReference type="ARBA" id="ARBA00007613"/>
    </source>
</evidence>
<keyword evidence="6" id="KW-0472">Membrane</keyword>
<dbReference type="PANTHER" id="PTHR30026">
    <property type="entry name" value="OUTER MEMBRANE PROTEIN TOLC"/>
    <property type="match status" value="1"/>
</dbReference>